<comment type="catalytic activity">
    <reaction evidence="6">
        <text>a 1,2-diacyl-sn-glycerol + ATP = a 1,2-diacyl-sn-glycero-3-phosphate + ADP + H(+)</text>
        <dbReference type="Rhea" id="RHEA:10272"/>
        <dbReference type="ChEBI" id="CHEBI:15378"/>
        <dbReference type="ChEBI" id="CHEBI:17815"/>
        <dbReference type="ChEBI" id="CHEBI:30616"/>
        <dbReference type="ChEBI" id="CHEBI:58608"/>
        <dbReference type="ChEBI" id="CHEBI:456216"/>
        <dbReference type="EC" id="2.7.1.107"/>
    </reaction>
</comment>
<feature type="compositionally biased region" description="Basic residues" evidence="7">
    <location>
        <begin position="1484"/>
        <end position="1494"/>
    </location>
</feature>
<evidence type="ECO:0000256" key="2">
    <source>
        <dbReference type="ARBA" id="ARBA00022679"/>
    </source>
</evidence>
<dbReference type="InterPro" id="IPR001206">
    <property type="entry name" value="Diacylglycerol_kinase_cat_dom"/>
</dbReference>
<feature type="region of interest" description="Disordered" evidence="7">
    <location>
        <begin position="354"/>
        <end position="384"/>
    </location>
</feature>
<dbReference type="SUPFAM" id="SSF111331">
    <property type="entry name" value="NAD kinase/diacylglycerol kinase-like"/>
    <property type="match status" value="1"/>
</dbReference>
<dbReference type="GO" id="GO:0005524">
    <property type="term" value="F:ATP binding"/>
    <property type="evidence" value="ECO:0007669"/>
    <property type="project" value="UniProtKB-KW"/>
</dbReference>
<name>A0AAW1RNE6_9CHLO</name>
<feature type="compositionally biased region" description="Basic and acidic residues" evidence="7">
    <location>
        <begin position="881"/>
        <end position="901"/>
    </location>
</feature>
<evidence type="ECO:0000259" key="8">
    <source>
        <dbReference type="PROSITE" id="PS50146"/>
    </source>
</evidence>
<feature type="compositionally biased region" description="Polar residues" evidence="7">
    <location>
        <begin position="446"/>
        <end position="459"/>
    </location>
</feature>
<dbReference type="InterPro" id="IPR017438">
    <property type="entry name" value="ATP-NAD_kinase_N"/>
</dbReference>
<evidence type="ECO:0000256" key="3">
    <source>
        <dbReference type="ARBA" id="ARBA00022741"/>
    </source>
</evidence>
<keyword evidence="3 6" id="KW-0547">Nucleotide-binding</keyword>
<feature type="domain" description="DAGKc" evidence="8">
    <location>
        <begin position="1079"/>
        <end position="1180"/>
    </location>
</feature>
<organism evidence="9 10">
    <name type="scientific">Apatococcus lobatus</name>
    <dbReference type="NCBI Taxonomy" id="904363"/>
    <lineage>
        <taxon>Eukaryota</taxon>
        <taxon>Viridiplantae</taxon>
        <taxon>Chlorophyta</taxon>
        <taxon>core chlorophytes</taxon>
        <taxon>Trebouxiophyceae</taxon>
        <taxon>Chlorellales</taxon>
        <taxon>Chlorellaceae</taxon>
        <taxon>Apatococcus</taxon>
    </lineage>
</organism>
<feature type="compositionally biased region" description="Polar residues" evidence="7">
    <location>
        <begin position="773"/>
        <end position="784"/>
    </location>
</feature>
<accession>A0AAW1RNE6</accession>
<evidence type="ECO:0000313" key="10">
    <source>
        <dbReference type="Proteomes" id="UP001438707"/>
    </source>
</evidence>
<dbReference type="InterPro" id="IPR037607">
    <property type="entry name" value="DGK"/>
</dbReference>
<dbReference type="SMART" id="SM00045">
    <property type="entry name" value="DAGKa"/>
    <property type="match status" value="1"/>
</dbReference>
<dbReference type="Proteomes" id="UP001438707">
    <property type="component" value="Unassembled WGS sequence"/>
</dbReference>
<feature type="region of interest" description="Disordered" evidence="7">
    <location>
        <begin position="423"/>
        <end position="512"/>
    </location>
</feature>
<feature type="compositionally biased region" description="Low complexity" evidence="7">
    <location>
        <begin position="749"/>
        <end position="772"/>
    </location>
</feature>
<feature type="compositionally biased region" description="Low complexity" evidence="7">
    <location>
        <begin position="721"/>
        <end position="739"/>
    </location>
</feature>
<dbReference type="Pfam" id="PF00609">
    <property type="entry name" value="DAGK_acc"/>
    <property type="match status" value="1"/>
</dbReference>
<evidence type="ECO:0000313" key="9">
    <source>
        <dbReference type="EMBL" id="KAK9834686.1"/>
    </source>
</evidence>
<keyword evidence="2 6" id="KW-0808">Transferase</keyword>
<evidence type="ECO:0000256" key="1">
    <source>
        <dbReference type="ARBA" id="ARBA00009280"/>
    </source>
</evidence>
<feature type="region of interest" description="Disordered" evidence="7">
    <location>
        <begin position="211"/>
        <end position="332"/>
    </location>
</feature>
<protein>
    <recommendedName>
        <fullName evidence="6">Diacylglycerol kinase</fullName>
        <shortName evidence="6">DAG kinase</shortName>
        <ecNumber evidence="6">2.7.1.107</ecNumber>
    </recommendedName>
</protein>
<feature type="compositionally biased region" description="Low complexity" evidence="7">
    <location>
        <begin position="907"/>
        <end position="920"/>
    </location>
</feature>
<evidence type="ECO:0000256" key="6">
    <source>
        <dbReference type="RuleBase" id="RU361128"/>
    </source>
</evidence>
<dbReference type="Pfam" id="PF00781">
    <property type="entry name" value="DAGK_cat"/>
    <property type="match status" value="1"/>
</dbReference>
<evidence type="ECO:0000256" key="7">
    <source>
        <dbReference type="SAM" id="MobiDB-lite"/>
    </source>
</evidence>
<dbReference type="Gene3D" id="3.40.50.10330">
    <property type="entry name" value="Probable inorganic polyphosphate/atp-NAD kinase, domain 1"/>
    <property type="match status" value="1"/>
</dbReference>
<feature type="region of interest" description="Disordered" evidence="7">
    <location>
        <begin position="1523"/>
        <end position="1549"/>
    </location>
</feature>
<feature type="region of interest" description="Disordered" evidence="7">
    <location>
        <begin position="881"/>
        <end position="1086"/>
    </location>
</feature>
<feature type="compositionally biased region" description="Low complexity" evidence="7">
    <location>
        <begin position="1007"/>
        <end position="1027"/>
    </location>
</feature>
<dbReference type="EMBL" id="JALJOS010000009">
    <property type="protein sequence ID" value="KAK9834686.1"/>
    <property type="molecule type" value="Genomic_DNA"/>
</dbReference>
<dbReference type="SMART" id="SM00046">
    <property type="entry name" value="DAGKc"/>
    <property type="match status" value="1"/>
</dbReference>
<feature type="region of interest" description="Disordered" evidence="7">
    <location>
        <begin position="831"/>
        <end position="866"/>
    </location>
</feature>
<comment type="caution">
    <text evidence="9">The sequence shown here is derived from an EMBL/GenBank/DDBJ whole genome shotgun (WGS) entry which is preliminary data.</text>
</comment>
<evidence type="ECO:0000256" key="5">
    <source>
        <dbReference type="ARBA" id="ARBA00022840"/>
    </source>
</evidence>
<feature type="compositionally biased region" description="Low complexity" evidence="7">
    <location>
        <begin position="469"/>
        <end position="486"/>
    </location>
</feature>
<dbReference type="GO" id="GO:0016020">
    <property type="term" value="C:membrane"/>
    <property type="evidence" value="ECO:0007669"/>
    <property type="project" value="TreeGrafter"/>
</dbReference>
<feature type="compositionally biased region" description="Polar residues" evidence="7">
    <location>
        <begin position="973"/>
        <end position="1006"/>
    </location>
</feature>
<feature type="region of interest" description="Disordered" evidence="7">
    <location>
        <begin position="1484"/>
        <end position="1509"/>
    </location>
</feature>
<dbReference type="GO" id="GO:0004143">
    <property type="term" value="F:ATP-dependent diacylglycerol kinase activity"/>
    <property type="evidence" value="ECO:0007669"/>
    <property type="project" value="UniProtKB-EC"/>
</dbReference>
<feature type="compositionally biased region" description="Polar residues" evidence="7">
    <location>
        <begin position="534"/>
        <end position="550"/>
    </location>
</feature>
<dbReference type="InterPro" id="IPR000756">
    <property type="entry name" value="Diacylglycerol_kin_accessory"/>
</dbReference>
<keyword evidence="10" id="KW-1185">Reference proteome</keyword>
<sequence>MSAHVAYQRVLGKQRRLDAVLPGRPSSPSTDEAQASWEGLSGTCSRTPGDADRLDRGLLLTLCGSGSNEVRVEGLQLRPRRARGPTPNTVTALAASSMAAPPDGTAEYIRPSGFQKGSKFKPQFSKNFVEPYRIPGRYLQGLREGADLGPLDTPVAPKTPIIVFVNAKSGGRAGEQLAQLFESVLGEGQVFLLGTHNPKEILKKLYTNLGAYPPRGKGTNSRPPSAHPPRHIQKHSANVAVPAAARGASGGAATSSQQGIGPTALQPTANGAPPDSHEIQQNGPGGGGIIGGQPLQSGASPTLQGPIAGPAAQNGYPHDQPAGLQSNQVAAAQREPWGWKENPLAVNQQAMDSAHTTPLGTPKWVSEPTPIGPQSTGPHPGPIYAEGLQHPAEVTHLQDHHSPGMIEPGGGADVAAMLARSRAISSGSQPTSLSGPHQQQQQQQQSVDASHSQVGTHSTGLAPLLTPRDGPAASLPPGSPLSDAGGWTYGNSEPGIRTPETVLDPPETQDADVPTEEHFDVAAMLAQSRALATHNPQQAQHEGGPTSQLHQDGHHQFPHQNPQQQLQPIYSGESAYDQQTAQDLQSGYPTLQQQQQHDLGWTPGYNIDSHLSIYTDHGEEDGHFHRPQHEPYHSDLHEVQRNHGVMHQQQLPQQLAVDEDGWTQGQYHHDGSPQQLQGQLPPEGWLSGEPTAYPLNSGGGHLGSHASEEAQYRGDTGSHTSQGGYQHHPQHQYQHAPSQGGYQAYPHEPQQGPFGHPLQQQQQQQQQFQQQPTGYAQSQGSYQPHPQELQKGPFGHPLQQQFRQQHTAQHLPLRSESSRSLAASYEDFKVARRSPRVSSKSLLDTSDEPTMSGARTPPRELEDENEMEALYLRSMLRRSRELSYEEEDIPRPDETQDDTLRLRGGVPSPHSSIPHSPAASTAGANGHVAGSPPDLKAMFAASRGGSFKSGLSASQQQQQGTQGGNPAARHTGNPHQQQQLQPIYSGQPAYQQQGAQDMQNGYPSLDQQQQQQQPIQASQSQNQQHSSVDMKNGRRNELGGSPMRVQPSDNSQDQKQTDDGMHALQNSRPASARPGGGDWGPGDRDPVAEQILSTLRIMACGGDGSVTWVLQSISDLDLKPRPPVGIIPLGTGNGMSCNLGWGKTMRAEWIVSRGSMFQELKAVANAAVRKLDSWDITISTPQQGMHKLDELPAATHPDVEGDQDKKTATNVKGCFYYYFSVGLDAETAYRRPRTDSKSLARLTSLVSHLQDKNPKWTNKRKLNHFWYAWMSARTGWMGSGKLLRQALPSFKWKRDDGQWQETVISEKIRALVILNFQSYSGGKDIWGLHDYRIQEESDKGFGKPIFDDGHIEVIGLKGLWHTFGVLSGMNRHLHGVRLAQASELVFDFKAAGDLPITHFRLDGEPWAQPLAPGRTGPVRVHIQRSDPARILLNVDDIPHTTQRALKLAQRELELSSPEELDSSSSSSEGDAKYRMWLRMHGAFKKAKHPHHHGAKSLEERYGTRPTAPPKNFAEVAHAALQQHREGRAGASSHPTLHWTHSSSHHQPHG</sequence>
<gene>
    <name evidence="9" type="ORF">WJX74_007566</name>
</gene>
<evidence type="ECO:0000256" key="4">
    <source>
        <dbReference type="ARBA" id="ARBA00022777"/>
    </source>
</evidence>
<feature type="compositionally biased region" description="Polar residues" evidence="7">
    <location>
        <begin position="1532"/>
        <end position="1541"/>
    </location>
</feature>
<proteinExistence type="inferred from homology"/>
<feature type="region of interest" description="Disordered" evidence="7">
    <location>
        <begin position="18"/>
        <end position="42"/>
    </location>
</feature>
<keyword evidence="4 6" id="KW-0418">Kinase</keyword>
<comment type="similarity">
    <text evidence="1 6">Belongs to the eukaryotic diacylglycerol kinase family.</text>
</comment>
<dbReference type="PANTHER" id="PTHR11255">
    <property type="entry name" value="DIACYLGLYCEROL KINASE"/>
    <property type="match status" value="1"/>
</dbReference>
<reference evidence="9 10" key="1">
    <citation type="journal article" date="2024" name="Nat. Commun.">
        <title>Phylogenomics reveals the evolutionary origins of lichenization in chlorophyte algae.</title>
        <authorList>
            <person name="Puginier C."/>
            <person name="Libourel C."/>
            <person name="Otte J."/>
            <person name="Skaloud P."/>
            <person name="Haon M."/>
            <person name="Grisel S."/>
            <person name="Petersen M."/>
            <person name="Berrin J.G."/>
            <person name="Delaux P.M."/>
            <person name="Dal Grande F."/>
            <person name="Keller J."/>
        </authorList>
    </citation>
    <scope>NUCLEOTIDE SEQUENCE [LARGE SCALE GENOMIC DNA]</scope>
    <source>
        <strain evidence="9 10">SAG 2145</strain>
    </source>
</reference>
<keyword evidence="5 6" id="KW-0067">ATP-binding</keyword>
<feature type="compositionally biased region" description="Polar residues" evidence="7">
    <location>
        <begin position="423"/>
        <end position="437"/>
    </location>
</feature>
<dbReference type="PANTHER" id="PTHR11255:SF80">
    <property type="entry name" value="EYE-SPECIFIC DIACYLGLYCEROL KINASE"/>
    <property type="match status" value="1"/>
</dbReference>
<dbReference type="EC" id="2.7.1.107" evidence="6"/>
<dbReference type="PROSITE" id="PS50146">
    <property type="entry name" value="DAGK"/>
    <property type="match status" value="1"/>
</dbReference>
<feature type="compositionally biased region" description="Low complexity" evidence="7">
    <location>
        <begin position="672"/>
        <end position="686"/>
    </location>
</feature>
<dbReference type="Gene3D" id="2.60.200.40">
    <property type="match status" value="1"/>
</dbReference>
<feature type="region of interest" description="Disordered" evidence="7">
    <location>
        <begin position="532"/>
        <end position="564"/>
    </location>
</feature>
<dbReference type="GO" id="GO:0007200">
    <property type="term" value="P:phospholipase C-activating G protein-coupled receptor signaling pathway"/>
    <property type="evidence" value="ECO:0007669"/>
    <property type="project" value="InterPro"/>
</dbReference>
<feature type="compositionally biased region" description="Low complexity" evidence="7">
    <location>
        <begin position="236"/>
        <end position="259"/>
    </location>
</feature>
<dbReference type="InterPro" id="IPR016064">
    <property type="entry name" value="NAD/diacylglycerol_kinase_sf"/>
</dbReference>
<feature type="region of interest" description="Disordered" evidence="7">
    <location>
        <begin position="663"/>
        <end position="795"/>
    </location>
</feature>